<dbReference type="PROSITE" id="PS51900">
    <property type="entry name" value="CB"/>
    <property type="match status" value="1"/>
</dbReference>
<evidence type="ECO:0000313" key="9">
    <source>
        <dbReference type="Proteomes" id="UP001501469"/>
    </source>
</evidence>
<proteinExistence type="inferred from homology"/>
<organism evidence="8 9">
    <name type="scientific">Hymenobacter glaciei</name>
    <dbReference type="NCBI Taxonomy" id="877209"/>
    <lineage>
        <taxon>Bacteria</taxon>
        <taxon>Pseudomonadati</taxon>
        <taxon>Bacteroidota</taxon>
        <taxon>Cytophagia</taxon>
        <taxon>Cytophagales</taxon>
        <taxon>Hymenobacteraceae</taxon>
        <taxon>Hymenobacter</taxon>
    </lineage>
</organism>
<dbReference type="Gene3D" id="1.10.443.10">
    <property type="entry name" value="Intergrase catalytic core"/>
    <property type="match status" value="1"/>
</dbReference>
<feature type="domain" description="Tyr recombinase" evidence="6">
    <location>
        <begin position="225"/>
        <end position="412"/>
    </location>
</feature>
<comment type="caution">
    <text evidence="8">The sequence shown here is derived from an EMBL/GenBank/DDBJ whole genome shotgun (WGS) entry which is preliminary data.</text>
</comment>
<keyword evidence="2" id="KW-0229">DNA integration</keyword>
<evidence type="ECO:0000256" key="4">
    <source>
        <dbReference type="ARBA" id="ARBA00023172"/>
    </source>
</evidence>
<evidence type="ECO:0000313" key="8">
    <source>
        <dbReference type="EMBL" id="GAA4054358.1"/>
    </source>
</evidence>
<keyword evidence="4" id="KW-0233">DNA recombination</keyword>
<comment type="similarity">
    <text evidence="1">Belongs to the 'phage' integrase family.</text>
</comment>
<evidence type="ECO:0000256" key="3">
    <source>
        <dbReference type="ARBA" id="ARBA00023125"/>
    </source>
</evidence>
<reference evidence="9" key="1">
    <citation type="journal article" date="2019" name="Int. J. Syst. Evol. Microbiol.">
        <title>The Global Catalogue of Microorganisms (GCM) 10K type strain sequencing project: providing services to taxonomists for standard genome sequencing and annotation.</title>
        <authorList>
            <consortium name="The Broad Institute Genomics Platform"/>
            <consortium name="The Broad Institute Genome Sequencing Center for Infectious Disease"/>
            <person name="Wu L."/>
            <person name="Ma J."/>
        </authorList>
    </citation>
    <scope>NUCLEOTIDE SEQUENCE [LARGE SCALE GENOMIC DNA]</scope>
    <source>
        <strain evidence="9">JCM 17225</strain>
    </source>
</reference>
<dbReference type="InterPro" id="IPR002104">
    <property type="entry name" value="Integrase_catalytic"/>
</dbReference>
<dbReference type="Pfam" id="PF17293">
    <property type="entry name" value="Arm-DNA-bind_5"/>
    <property type="match status" value="1"/>
</dbReference>
<dbReference type="InterPro" id="IPR011010">
    <property type="entry name" value="DNA_brk_join_enz"/>
</dbReference>
<name>A0ABP7UW82_9BACT</name>
<dbReference type="SUPFAM" id="SSF56349">
    <property type="entry name" value="DNA breaking-rejoining enzymes"/>
    <property type="match status" value="1"/>
</dbReference>
<sequence length="416" mass="47179">MAKVTFLLYNPAADKPTPIIASVTFDGQRHKVYVGISIIPQHWNKEDQKALTRGYSHTNNSSINDTLEDTKTRLLKCYDDHRAVGTLPTLATLKTVAEPVESASEPEPVLDSADIEAPARPDLLTTFSNWIENRGLTQSPNTVRTYRTCLRHLRDMQRIERYAIDFDTVSHGFGEKFARYLLTKRNLIDSVINKNLFRIKHFLVWAQENGYPVVVEPKQFRWQHQEPEILTLTRAEVQRLADLDLNTHPTLDNARALFLIGVYTGLRFSDVAALKPEHVQPDRLRLTTQKTRTTLTVPVRPEAQPLLARVTAGTLRPIANQKLNGHLKELAQLAGIEAPTERVRYAGGQRRAHTAPKYEFVTTHTARRTFVTLALEAGVRPEVVMRITGHKSLAAFRRYVNVSEDTMLSEFSRAFA</sequence>
<evidence type="ECO:0000256" key="2">
    <source>
        <dbReference type="ARBA" id="ARBA00022908"/>
    </source>
</evidence>
<keyword evidence="9" id="KW-1185">Reference proteome</keyword>
<dbReference type="InterPro" id="IPR035386">
    <property type="entry name" value="Arm-DNA-bind_5"/>
</dbReference>
<dbReference type="InterPro" id="IPR050090">
    <property type="entry name" value="Tyrosine_recombinase_XerCD"/>
</dbReference>
<dbReference type="InterPro" id="IPR013762">
    <property type="entry name" value="Integrase-like_cat_sf"/>
</dbReference>
<keyword evidence="3 5" id="KW-0238">DNA-binding</keyword>
<evidence type="ECO:0000256" key="5">
    <source>
        <dbReference type="PROSITE-ProRule" id="PRU01248"/>
    </source>
</evidence>
<dbReference type="Proteomes" id="UP001501469">
    <property type="component" value="Unassembled WGS sequence"/>
</dbReference>
<dbReference type="PANTHER" id="PTHR30349:SF64">
    <property type="entry name" value="PROPHAGE INTEGRASE INTD-RELATED"/>
    <property type="match status" value="1"/>
</dbReference>
<dbReference type="RefSeq" id="WP_345059488.1">
    <property type="nucleotide sequence ID" value="NZ_BAABDK010000035.1"/>
</dbReference>
<dbReference type="InterPro" id="IPR025269">
    <property type="entry name" value="SAM-like_dom"/>
</dbReference>
<protein>
    <submittedName>
        <fullName evidence="8">Site-specific integrase</fullName>
    </submittedName>
</protein>
<dbReference type="Pfam" id="PF13102">
    <property type="entry name" value="Phage_int_SAM_5"/>
    <property type="match status" value="1"/>
</dbReference>
<dbReference type="Pfam" id="PF00589">
    <property type="entry name" value="Phage_integrase"/>
    <property type="match status" value="1"/>
</dbReference>
<dbReference type="InterPro" id="IPR044068">
    <property type="entry name" value="CB"/>
</dbReference>
<dbReference type="PANTHER" id="PTHR30349">
    <property type="entry name" value="PHAGE INTEGRASE-RELATED"/>
    <property type="match status" value="1"/>
</dbReference>
<dbReference type="Gene3D" id="1.10.150.130">
    <property type="match status" value="1"/>
</dbReference>
<dbReference type="CDD" id="cd01185">
    <property type="entry name" value="INTN1_C_like"/>
    <property type="match status" value="1"/>
</dbReference>
<evidence type="ECO:0000259" key="7">
    <source>
        <dbReference type="PROSITE" id="PS51900"/>
    </source>
</evidence>
<gene>
    <name evidence="8" type="ORF">GCM10022409_46760</name>
</gene>
<evidence type="ECO:0000259" key="6">
    <source>
        <dbReference type="PROSITE" id="PS51898"/>
    </source>
</evidence>
<feature type="domain" description="Core-binding (CB)" evidence="7">
    <location>
        <begin position="125"/>
        <end position="207"/>
    </location>
</feature>
<evidence type="ECO:0000256" key="1">
    <source>
        <dbReference type="ARBA" id="ARBA00008857"/>
    </source>
</evidence>
<dbReference type="InterPro" id="IPR010998">
    <property type="entry name" value="Integrase_recombinase_N"/>
</dbReference>
<dbReference type="PROSITE" id="PS51898">
    <property type="entry name" value="TYR_RECOMBINASE"/>
    <property type="match status" value="1"/>
</dbReference>
<accession>A0ABP7UW82</accession>
<dbReference type="EMBL" id="BAABDK010000035">
    <property type="protein sequence ID" value="GAA4054358.1"/>
    <property type="molecule type" value="Genomic_DNA"/>
</dbReference>